<organism evidence="5 6">
    <name type="scientific">Stentor coeruleus</name>
    <dbReference type="NCBI Taxonomy" id="5963"/>
    <lineage>
        <taxon>Eukaryota</taxon>
        <taxon>Sar</taxon>
        <taxon>Alveolata</taxon>
        <taxon>Ciliophora</taxon>
        <taxon>Postciliodesmatophora</taxon>
        <taxon>Heterotrichea</taxon>
        <taxon>Heterotrichida</taxon>
        <taxon>Stentoridae</taxon>
        <taxon>Stentor</taxon>
    </lineage>
</organism>
<evidence type="ECO:0000256" key="3">
    <source>
        <dbReference type="ARBA" id="ARBA00022833"/>
    </source>
</evidence>
<feature type="region of interest" description="Disordered" evidence="4">
    <location>
        <begin position="623"/>
        <end position="646"/>
    </location>
</feature>
<dbReference type="InterPro" id="IPR017907">
    <property type="entry name" value="Znf_RING_CS"/>
</dbReference>
<keyword evidence="6" id="KW-1185">Reference proteome</keyword>
<dbReference type="EMBL" id="MPUH01000277">
    <property type="protein sequence ID" value="OMJ84197.1"/>
    <property type="molecule type" value="Genomic_DNA"/>
</dbReference>
<dbReference type="AlphaFoldDB" id="A0A1R2C5D0"/>
<keyword evidence="3" id="KW-0862">Zinc</keyword>
<dbReference type="GO" id="GO:0008270">
    <property type="term" value="F:zinc ion binding"/>
    <property type="evidence" value="ECO:0007669"/>
    <property type="project" value="UniProtKB-KW"/>
</dbReference>
<reference evidence="5 6" key="1">
    <citation type="submission" date="2016-11" db="EMBL/GenBank/DDBJ databases">
        <title>The macronuclear genome of Stentor coeruleus: a giant cell with tiny introns.</title>
        <authorList>
            <person name="Slabodnick M."/>
            <person name="Ruby J.G."/>
            <person name="Reiff S.B."/>
            <person name="Swart E.C."/>
            <person name="Gosai S."/>
            <person name="Prabakaran S."/>
            <person name="Witkowska E."/>
            <person name="Larue G.E."/>
            <person name="Fisher S."/>
            <person name="Freeman R.M."/>
            <person name="Gunawardena J."/>
            <person name="Chu W."/>
            <person name="Stover N.A."/>
            <person name="Gregory B.D."/>
            <person name="Nowacki M."/>
            <person name="Derisi J."/>
            <person name="Roy S.W."/>
            <person name="Marshall W.F."/>
            <person name="Sood P."/>
        </authorList>
    </citation>
    <scope>NUCLEOTIDE SEQUENCE [LARGE SCALE GENOMIC DNA]</scope>
    <source>
        <strain evidence="5">WM001</strain>
    </source>
</reference>
<gene>
    <name evidence="5" type="ORF">SteCoe_14752</name>
</gene>
<sequence length="788" mass="92764">MSIVECSSCKYSDIYFKFNVPGQCKTHLYCSKCLKENSTREKLKSLACSKCTEFYSSELNSKLFHCEYCAKELTFDTICSKHLICGNCISSWPIEVIKNCFGCLQIRYHVCNFCKKYTKKKTLKCPTHYDHRYCSKCYKILKNNHENSSCELCKITFKNTTNYNACFICKENSDDFNLRQCYNYILCIRCLNFLSLKSFLPLYPEITATSSSFINPSLCIRENQVKYPNITSLLSLKEKCQSCWQPFAKMHNGIDSKLVMLSCKYEHAYCFSCFKMPEKNRCKISCEHCSEYFSTPESTCYFCRKPREICEKIKCRHIICLHCLIFINENNSIRYIKGINCNSCKNFLCNNYKISKRLLDDDENIIDTFRNKRKDNLESKLNIYCIECQKVIDRNNYCIDHPLCRLCFSKNMQQSSRKSCKRCIQEKKNFCRKCLNVFDNFEQKIKNIKCPYDHFYCSTCFEIKNNKIDIDCHSCKMLYEVGVDSNCIFCKDRFRAGSTQWCNNHNVCKLCCNSLSRNELECYTKVFGCDSCNENFKNQRKEENKSSQNKNFIEKSLETFSQNPEKTNKATLESSHSLKYDIPRNFNIETRNIKNQKNENLSVKNIIHSVQVDKKIPQKIDDSFFKPDCQNNPKSNSRDKQQEANKSKKLDLENLYILNAKTNKTFCCEKEVERMECGHPLCLKCAENAFENKFNLLIKLIIERNYDSLNSISWNIGCYTNECYLKHCFPFEIFKERALKIVQTNNYHKKLVDHFDLLFEGIKYNFYECKKCKYVTGDKPGGSCMWCN</sequence>
<evidence type="ECO:0000256" key="2">
    <source>
        <dbReference type="ARBA" id="ARBA00022771"/>
    </source>
</evidence>
<dbReference type="Proteomes" id="UP000187209">
    <property type="component" value="Unassembled WGS sequence"/>
</dbReference>
<name>A0A1R2C5D0_9CILI</name>
<evidence type="ECO:0000313" key="6">
    <source>
        <dbReference type="Proteomes" id="UP000187209"/>
    </source>
</evidence>
<feature type="compositionally biased region" description="Basic and acidic residues" evidence="4">
    <location>
        <begin position="636"/>
        <end position="646"/>
    </location>
</feature>
<dbReference type="PROSITE" id="PS00518">
    <property type="entry name" value="ZF_RING_1"/>
    <property type="match status" value="1"/>
</dbReference>
<evidence type="ECO:0000256" key="1">
    <source>
        <dbReference type="ARBA" id="ARBA00022723"/>
    </source>
</evidence>
<evidence type="ECO:0000313" key="5">
    <source>
        <dbReference type="EMBL" id="OMJ84197.1"/>
    </source>
</evidence>
<proteinExistence type="predicted"/>
<keyword evidence="1" id="KW-0479">Metal-binding</keyword>
<accession>A0A1R2C5D0</accession>
<keyword evidence="2" id="KW-0863">Zinc-finger</keyword>
<evidence type="ECO:0008006" key="7">
    <source>
        <dbReference type="Google" id="ProtNLM"/>
    </source>
</evidence>
<protein>
    <recommendedName>
        <fullName evidence="7">RING-type domain-containing protein</fullName>
    </recommendedName>
</protein>
<comment type="caution">
    <text evidence="5">The sequence shown here is derived from an EMBL/GenBank/DDBJ whole genome shotgun (WGS) entry which is preliminary data.</text>
</comment>
<evidence type="ECO:0000256" key="4">
    <source>
        <dbReference type="SAM" id="MobiDB-lite"/>
    </source>
</evidence>